<evidence type="ECO:0000259" key="2">
    <source>
        <dbReference type="Pfam" id="PF02517"/>
    </source>
</evidence>
<dbReference type="GO" id="GO:0006508">
    <property type="term" value="P:proteolysis"/>
    <property type="evidence" value="ECO:0007669"/>
    <property type="project" value="UniProtKB-KW"/>
</dbReference>
<dbReference type="EMBL" id="FMUS01000007">
    <property type="protein sequence ID" value="SCY39248.1"/>
    <property type="molecule type" value="Genomic_DNA"/>
</dbReference>
<dbReference type="GO" id="GO:0080120">
    <property type="term" value="P:CAAX-box protein maturation"/>
    <property type="evidence" value="ECO:0007669"/>
    <property type="project" value="UniProtKB-ARBA"/>
</dbReference>
<reference evidence="3 4" key="1">
    <citation type="submission" date="2016-10" db="EMBL/GenBank/DDBJ databases">
        <authorList>
            <person name="de Groot N.N."/>
        </authorList>
    </citation>
    <scope>NUCLEOTIDE SEQUENCE [LARGE SCALE GENOMIC DNA]</scope>
    <source>
        <strain evidence="3 4">DSM 18978</strain>
    </source>
</reference>
<evidence type="ECO:0000256" key="1">
    <source>
        <dbReference type="SAM" id="Phobius"/>
    </source>
</evidence>
<dbReference type="AlphaFoldDB" id="A0A1G5FKY9"/>
<feature type="transmembrane region" description="Helical" evidence="1">
    <location>
        <begin position="191"/>
        <end position="208"/>
    </location>
</feature>
<keyword evidence="3" id="KW-0378">Hydrolase</keyword>
<proteinExistence type="predicted"/>
<dbReference type="OrthoDB" id="1953400at2"/>
<feature type="domain" description="CAAX prenyl protease 2/Lysostaphin resistance protein A-like" evidence="2">
    <location>
        <begin position="153"/>
        <end position="247"/>
    </location>
</feature>
<feature type="transmembrane region" description="Helical" evidence="1">
    <location>
        <begin position="6"/>
        <end position="23"/>
    </location>
</feature>
<keyword evidence="1" id="KW-0472">Membrane</keyword>
<evidence type="ECO:0000313" key="3">
    <source>
        <dbReference type="EMBL" id="SCY39248.1"/>
    </source>
</evidence>
<accession>A0A1G5FKY9</accession>
<dbReference type="STRING" id="1120976.SAMN03080606_01436"/>
<feature type="transmembrane region" description="Helical" evidence="1">
    <location>
        <begin position="35"/>
        <end position="55"/>
    </location>
</feature>
<dbReference type="Proteomes" id="UP000198636">
    <property type="component" value="Unassembled WGS sequence"/>
</dbReference>
<feature type="transmembrane region" description="Helical" evidence="1">
    <location>
        <begin position="61"/>
        <end position="78"/>
    </location>
</feature>
<keyword evidence="1" id="KW-0812">Transmembrane</keyword>
<organism evidence="3 4">
    <name type="scientific">Alkaliphilus peptidifermentans DSM 18978</name>
    <dbReference type="NCBI Taxonomy" id="1120976"/>
    <lineage>
        <taxon>Bacteria</taxon>
        <taxon>Bacillati</taxon>
        <taxon>Bacillota</taxon>
        <taxon>Clostridia</taxon>
        <taxon>Peptostreptococcales</taxon>
        <taxon>Natronincolaceae</taxon>
        <taxon>Alkaliphilus</taxon>
    </lineage>
</organism>
<evidence type="ECO:0000313" key="4">
    <source>
        <dbReference type="Proteomes" id="UP000198636"/>
    </source>
</evidence>
<feature type="transmembrane region" description="Helical" evidence="1">
    <location>
        <begin position="238"/>
        <end position="259"/>
    </location>
</feature>
<feature type="transmembrane region" description="Helical" evidence="1">
    <location>
        <begin position="156"/>
        <end position="179"/>
    </location>
</feature>
<protein>
    <submittedName>
        <fullName evidence="3">CAAX protease self-immunity</fullName>
    </submittedName>
</protein>
<dbReference type="InterPro" id="IPR003675">
    <property type="entry name" value="Rce1/LyrA-like_dom"/>
</dbReference>
<feature type="transmembrane region" description="Helical" evidence="1">
    <location>
        <begin position="114"/>
        <end position="136"/>
    </location>
</feature>
<feature type="transmembrane region" description="Helical" evidence="1">
    <location>
        <begin position="214"/>
        <end position="231"/>
    </location>
</feature>
<dbReference type="RefSeq" id="WP_091541650.1">
    <property type="nucleotide sequence ID" value="NZ_FMUS01000007.1"/>
</dbReference>
<sequence length="260" mass="29735">MGLFYGIISLATLIITIVLYKATKDFSIRYKPKTTKVANLFLVLNIISAILTSILMINYDLPFIFGMFIGLFINYAVLKGQLRGAQSLSDINYLRGSSYLKGKFKWKNIDWKQILLMNLFLSIWTLAILGFSNAQINPDLINISEKSHWASSFNNFLIIFILAPLSEEIVFRFLGVNLFLHWLGKNKVTKVVAVLVPTLIWMFLHSDILTNNWIKYIQILPLGLVCGYMLIKKDVEHSILVHMVFNILAPINGLIIYNLL</sequence>
<keyword evidence="3" id="KW-0645">Protease</keyword>
<keyword evidence="1" id="KW-1133">Transmembrane helix</keyword>
<gene>
    <name evidence="3" type="ORF">SAMN03080606_01436</name>
</gene>
<keyword evidence="4" id="KW-1185">Reference proteome</keyword>
<name>A0A1G5FKY9_9FIRM</name>
<dbReference type="Pfam" id="PF02517">
    <property type="entry name" value="Rce1-like"/>
    <property type="match status" value="1"/>
</dbReference>
<dbReference type="GO" id="GO:0004175">
    <property type="term" value="F:endopeptidase activity"/>
    <property type="evidence" value="ECO:0007669"/>
    <property type="project" value="UniProtKB-ARBA"/>
</dbReference>